<evidence type="ECO:0000313" key="2">
    <source>
        <dbReference type="Proteomes" id="UP000663508"/>
    </source>
</evidence>
<dbReference type="KEGG" id="mind:mvi_63550"/>
<dbReference type="InterPro" id="IPR009734">
    <property type="entry name" value="Myoviridae_GpU"/>
</dbReference>
<evidence type="ECO:0000313" key="1">
    <source>
        <dbReference type="EMBL" id="BCM87894.1"/>
    </source>
</evidence>
<dbReference type="EMBL" id="AP024147">
    <property type="protein sequence ID" value="BCM87894.1"/>
    <property type="molecule type" value="Genomic_DNA"/>
</dbReference>
<accession>A0A8H8X1C9</accession>
<sequence>MPTALMSLGTNKFYVPLPDYDTPGFEALMRDTTYTWVPQGRLNKPLAMQYTGPGDDVILISGRLFPHQFGGISTIANLRNAGKAGKPLLLLRYYELLNPTGMAGDVLGSYIIRRVRTLENKIGTSGMAHRIEFELELSAYSPDIESGDQPINFA</sequence>
<dbReference type="Pfam" id="PF06995">
    <property type="entry name" value="Phage_P2_GpU"/>
    <property type="match status" value="1"/>
</dbReference>
<geneLocation type="plasmid" evidence="1 2">
    <name>pVL1_2</name>
</geneLocation>
<gene>
    <name evidence="1" type="ORF">mvi_63550</name>
</gene>
<proteinExistence type="predicted"/>
<protein>
    <recommendedName>
        <fullName evidence="3">Tail protein</fullName>
    </recommendedName>
</protein>
<dbReference type="RefSeq" id="WP_207183904.1">
    <property type="nucleotide sequence ID" value="NZ_AP024147.1"/>
</dbReference>
<organism evidence="1 2">
    <name type="scientific">Methylobacterium indicum</name>
    <dbReference type="NCBI Taxonomy" id="1775910"/>
    <lineage>
        <taxon>Bacteria</taxon>
        <taxon>Pseudomonadati</taxon>
        <taxon>Pseudomonadota</taxon>
        <taxon>Alphaproteobacteria</taxon>
        <taxon>Hyphomicrobiales</taxon>
        <taxon>Methylobacteriaceae</taxon>
        <taxon>Methylobacterium</taxon>
    </lineage>
</organism>
<keyword evidence="1" id="KW-0614">Plasmid</keyword>
<evidence type="ECO:0008006" key="3">
    <source>
        <dbReference type="Google" id="ProtNLM"/>
    </source>
</evidence>
<dbReference type="AlphaFoldDB" id="A0A8H8X1C9"/>
<reference evidence="1" key="1">
    <citation type="submission" date="2020-11" db="EMBL/GenBank/DDBJ databases">
        <title>Complete genome sequence of a novel pathogenic Methylobacterium strain isolated from rice in Vietnam.</title>
        <authorList>
            <person name="Lai K."/>
            <person name="Okazaki S."/>
            <person name="Higashi K."/>
            <person name="Mori H."/>
            <person name="Toyoda A."/>
            <person name="Kurokawa K."/>
        </authorList>
    </citation>
    <scope>NUCLEOTIDE SEQUENCE</scope>
    <source>
        <strain evidence="1">VL1</strain>
        <plasmid evidence="1">pVL1_2</plasmid>
    </source>
</reference>
<name>A0A8H8X1C9_9HYPH</name>
<dbReference type="Proteomes" id="UP000663508">
    <property type="component" value="Plasmid pVL1_2"/>
</dbReference>